<dbReference type="InterPro" id="IPR036457">
    <property type="entry name" value="PPM-type-like_dom_sf"/>
</dbReference>
<dbReference type="Gene3D" id="3.80.10.10">
    <property type="entry name" value="Ribonuclease Inhibitor"/>
    <property type="match status" value="3"/>
</dbReference>
<dbReference type="SUPFAM" id="SSF55073">
    <property type="entry name" value="Nucleotide cyclase"/>
    <property type="match status" value="1"/>
</dbReference>
<protein>
    <recommendedName>
        <fullName evidence="4">Adenylate cyclase</fullName>
        <ecNumber evidence="3">4.6.1.1</ecNumber>
    </recommendedName>
    <alternativeName>
        <fullName evidence="11">ATP pyrophosphate-lyase</fullName>
    </alternativeName>
    <alternativeName>
        <fullName evidence="12">Adenylyl cyclase</fullName>
    </alternativeName>
</protein>
<dbReference type="InterPro" id="IPR001932">
    <property type="entry name" value="PPM-type_phosphatase-like_dom"/>
</dbReference>
<dbReference type="SUPFAM" id="SSF52047">
    <property type="entry name" value="RNI-like"/>
    <property type="match status" value="1"/>
</dbReference>
<dbReference type="GO" id="GO:0006171">
    <property type="term" value="P:cAMP biosynthetic process"/>
    <property type="evidence" value="ECO:0007669"/>
    <property type="project" value="UniProtKB-KW"/>
</dbReference>
<dbReference type="InterPro" id="IPR032675">
    <property type="entry name" value="LRR_dom_sf"/>
</dbReference>
<dbReference type="Gene3D" id="3.60.40.10">
    <property type="entry name" value="PPM-type phosphatase domain"/>
    <property type="match status" value="1"/>
</dbReference>
<dbReference type="InterPro" id="IPR029787">
    <property type="entry name" value="Nucleotide_cyclase"/>
</dbReference>
<dbReference type="GO" id="GO:0005737">
    <property type="term" value="C:cytoplasm"/>
    <property type="evidence" value="ECO:0007669"/>
    <property type="project" value="TreeGrafter"/>
</dbReference>
<feature type="region of interest" description="Disordered" evidence="13">
    <location>
        <begin position="140"/>
        <end position="186"/>
    </location>
</feature>
<evidence type="ECO:0000256" key="3">
    <source>
        <dbReference type="ARBA" id="ARBA00012201"/>
    </source>
</evidence>
<evidence type="ECO:0000256" key="8">
    <source>
        <dbReference type="ARBA" id="ARBA00022842"/>
    </source>
</evidence>
<keyword evidence="8" id="KW-0460">Magnesium</keyword>
<feature type="compositionally biased region" description="Basic residues" evidence="13">
    <location>
        <begin position="78"/>
        <end position="89"/>
    </location>
</feature>
<evidence type="ECO:0000259" key="15">
    <source>
        <dbReference type="PROSITE" id="PS50200"/>
    </source>
</evidence>
<dbReference type="InterPro" id="IPR000159">
    <property type="entry name" value="RA_dom"/>
</dbReference>
<dbReference type="InterPro" id="IPR055071">
    <property type="entry name" value="RA_PHLPP-like"/>
</dbReference>
<dbReference type="SUPFAM" id="SSF52058">
    <property type="entry name" value="L domain-like"/>
    <property type="match status" value="1"/>
</dbReference>
<evidence type="ECO:0000259" key="14">
    <source>
        <dbReference type="PROSITE" id="PS50125"/>
    </source>
</evidence>
<feature type="region of interest" description="Disordered" evidence="13">
    <location>
        <begin position="539"/>
        <end position="559"/>
    </location>
</feature>
<dbReference type="PROSITE" id="PS51746">
    <property type="entry name" value="PPM_2"/>
    <property type="match status" value="1"/>
</dbReference>
<dbReference type="CDD" id="cd07302">
    <property type="entry name" value="CHD"/>
    <property type="match status" value="1"/>
</dbReference>
<dbReference type="Gene3D" id="3.30.70.1230">
    <property type="entry name" value="Nucleotide cyclase"/>
    <property type="match status" value="1"/>
</dbReference>
<feature type="region of interest" description="Disordered" evidence="13">
    <location>
        <begin position="78"/>
        <end position="98"/>
    </location>
</feature>
<feature type="region of interest" description="Disordered" evidence="13">
    <location>
        <begin position="1"/>
        <end position="59"/>
    </location>
</feature>
<evidence type="ECO:0000256" key="2">
    <source>
        <dbReference type="ARBA" id="ARBA00005381"/>
    </source>
</evidence>
<dbReference type="CDD" id="cd00143">
    <property type="entry name" value="PP2Cc"/>
    <property type="match status" value="1"/>
</dbReference>
<evidence type="ECO:0000256" key="7">
    <source>
        <dbReference type="ARBA" id="ARBA00022737"/>
    </source>
</evidence>
<feature type="domain" description="Guanylate cyclase" evidence="14">
    <location>
        <begin position="1611"/>
        <end position="1748"/>
    </location>
</feature>
<dbReference type="SMART" id="SM00314">
    <property type="entry name" value="RA"/>
    <property type="match status" value="1"/>
</dbReference>
<dbReference type="Proteomes" id="UP000092321">
    <property type="component" value="Unassembled WGS sequence"/>
</dbReference>
<dbReference type="PANTHER" id="PTHR48051">
    <property type="match status" value="1"/>
</dbReference>
<dbReference type="OrthoDB" id="2021138at2759"/>
<dbReference type="SMART" id="SM00332">
    <property type="entry name" value="PP2Cc"/>
    <property type="match status" value="1"/>
</dbReference>
<keyword evidence="7" id="KW-0677">Repeat</keyword>
<dbReference type="InterPro" id="IPR001054">
    <property type="entry name" value="A/G_cyclase"/>
</dbReference>
<feature type="compositionally biased region" description="Polar residues" evidence="13">
    <location>
        <begin position="163"/>
        <end position="179"/>
    </location>
</feature>
<feature type="compositionally biased region" description="Low complexity" evidence="13">
    <location>
        <begin position="1"/>
        <end position="13"/>
    </location>
</feature>
<feature type="compositionally biased region" description="Polar residues" evidence="13">
    <location>
        <begin position="539"/>
        <end position="551"/>
    </location>
</feature>
<dbReference type="GO" id="GO:0035556">
    <property type="term" value="P:intracellular signal transduction"/>
    <property type="evidence" value="ECO:0007669"/>
    <property type="project" value="InterPro"/>
</dbReference>
<keyword evidence="18" id="KW-1185">Reference proteome</keyword>
<dbReference type="InterPro" id="IPR003591">
    <property type="entry name" value="Leu-rich_rpt_typical-subtyp"/>
</dbReference>
<evidence type="ECO:0000256" key="6">
    <source>
        <dbReference type="ARBA" id="ARBA00022723"/>
    </source>
</evidence>
<comment type="similarity">
    <text evidence="2">Belongs to the adenylyl cyclase class-3 family.</text>
</comment>
<evidence type="ECO:0000313" key="18">
    <source>
        <dbReference type="Proteomes" id="UP000092321"/>
    </source>
</evidence>
<dbReference type="EMBL" id="LXPE01000016">
    <property type="protein sequence ID" value="OBA26586.1"/>
    <property type="molecule type" value="Genomic_DNA"/>
</dbReference>
<dbReference type="PROSITE" id="PS50200">
    <property type="entry name" value="RA"/>
    <property type="match status" value="1"/>
</dbReference>
<comment type="catalytic activity">
    <reaction evidence="1">
        <text>ATP = 3',5'-cyclic AMP + diphosphate</text>
        <dbReference type="Rhea" id="RHEA:15389"/>
        <dbReference type="ChEBI" id="CHEBI:30616"/>
        <dbReference type="ChEBI" id="CHEBI:33019"/>
        <dbReference type="ChEBI" id="CHEBI:58165"/>
        <dbReference type="EC" id="4.6.1.1"/>
    </reaction>
</comment>
<evidence type="ECO:0000256" key="5">
    <source>
        <dbReference type="ARBA" id="ARBA00022614"/>
    </source>
</evidence>
<dbReference type="SMART" id="SM00369">
    <property type="entry name" value="LRR_TYP"/>
    <property type="match status" value="10"/>
</dbReference>
<dbReference type="Pfam" id="PF00211">
    <property type="entry name" value="Guanylate_cyc"/>
    <property type="match status" value="1"/>
</dbReference>
<dbReference type="PANTHER" id="PTHR48051:SF1">
    <property type="entry name" value="RAS SUPPRESSOR PROTEIN 1"/>
    <property type="match status" value="1"/>
</dbReference>
<dbReference type="SMART" id="SM00044">
    <property type="entry name" value="CYCc"/>
    <property type="match status" value="1"/>
</dbReference>
<feature type="region of interest" description="Disordered" evidence="13">
    <location>
        <begin position="474"/>
        <end position="505"/>
    </location>
</feature>
<proteinExistence type="inferred from homology"/>
<feature type="compositionally biased region" description="Acidic residues" evidence="13">
    <location>
        <begin position="441"/>
        <end position="450"/>
    </location>
</feature>
<dbReference type="Pfam" id="PF00481">
    <property type="entry name" value="PP2C"/>
    <property type="match status" value="1"/>
</dbReference>
<feature type="domain" description="PPM-type phosphatase" evidence="16">
    <location>
        <begin position="1277"/>
        <end position="1560"/>
    </location>
</feature>
<evidence type="ECO:0000256" key="11">
    <source>
        <dbReference type="ARBA" id="ARBA00032597"/>
    </source>
</evidence>
<dbReference type="EC" id="4.6.1.1" evidence="3"/>
<dbReference type="InterPro" id="IPR050216">
    <property type="entry name" value="LRR_domain-containing"/>
</dbReference>
<feature type="compositionally biased region" description="Low complexity" evidence="13">
    <location>
        <begin position="389"/>
        <end position="416"/>
    </location>
</feature>
<reference evidence="18" key="1">
    <citation type="journal article" date="2016" name="Proc. Natl. Acad. Sci. U.S.A.">
        <title>Comparative genomics of biotechnologically important yeasts.</title>
        <authorList>
            <person name="Riley R."/>
            <person name="Haridas S."/>
            <person name="Wolfe K.H."/>
            <person name="Lopes M.R."/>
            <person name="Hittinger C.T."/>
            <person name="Goeker M."/>
            <person name="Salamov A.A."/>
            <person name="Wisecaver J.H."/>
            <person name="Long T.M."/>
            <person name="Calvey C.H."/>
            <person name="Aerts A.L."/>
            <person name="Barry K.W."/>
            <person name="Choi C."/>
            <person name="Clum A."/>
            <person name="Coughlan A.Y."/>
            <person name="Deshpande S."/>
            <person name="Douglass A.P."/>
            <person name="Hanson S.J."/>
            <person name="Klenk H.-P."/>
            <person name="LaButti K.M."/>
            <person name="Lapidus A."/>
            <person name="Lindquist E.A."/>
            <person name="Lipzen A.M."/>
            <person name="Meier-Kolthoff J.P."/>
            <person name="Ohm R.A."/>
            <person name="Otillar R.P."/>
            <person name="Pangilinan J.L."/>
            <person name="Peng Y."/>
            <person name="Rokas A."/>
            <person name="Rosa C.A."/>
            <person name="Scheuner C."/>
            <person name="Sibirny A.A."/>
            <person name="Slot J.C."/>
            <person name="Stielow J.B."/>
            <person name="Sun H."/>
            <person name="Kurtzman C.P."/>
            <person name="Blackwell M."/>
            <person name="Grigoriev I.V."/>
            <person name="Jeffries T.W."/>
        </authorList>
    </citation>
    <scope>NUCLEOTIDE SEQUENCE [LARGE SCALE GENOMIC DNA]</scope>
    <source>
        <strain evidence="18">NRRL Y-1626</strain>
    </source>
</reference>
<feature type="region of interest" description="Disordered" evidence="13">
    <location>
        <begin position="227"/>
        <end position="258"/>
    </location>
</feature>
<feature type="compositionally biased region" description="Polar residues" evidence="13">
    <location>
        <begin position="14"/>
        <end position="25"/>
    </location>
</feature>
<keyword evidence="9" id="KW-0115">cAMP biosynthesis</keyword>
<keyword evidence="5" id="KW-0433">Leucine-rich repeat</keyword>
<name>A0A1B7TCW2_9ASCO</name>
<dbReference type="CDD" id="cd17214">
    <property type="entry name" value="RA_CYR1_like"/>
    <property type="match status" value="1"/>
</dbReference>
<dbReference type="Pfam" id="PF00560">
    <property type="entry name" value="LRR_1"/>
    <property type="match status" value="2"/>
</dbReference>
<evidence type="ECO:0000259" key="16">
    <source>
        <dbReference type="PROSITE" id="PS51746"/>
    </source>
</evidence>
<evidence type="ECO:0000256" key="13">
    <source>
        <dbReference type="SAM" id="MobiDB-lite"/>
    </source>
</evidence>
<dbReference type="Pfam" id="PF21187">
    <property type="entry name" value="CYAA_C"/>
    <property type="match status" value="1"/>
</dbReference>
<dbReference type="InterPro" id="IPR001611">
    <property type="entry name" value="Leu-rich_rpt"/>
</dbReference>
<feature type="compositionally biased region" description="Polar residues" evidence="13">
    <location>
        <begin position="344"/>
        <end position="363"/>
    </location>
</feature>
<dbReference type="Pfam" id="PF13855">
    <property type="entry name" value="LRR_8"/>
    <property type="match status" value="2"/>
</dbReference>
<feature type="region of interest" description="Disordered" evidence="13">
    <location>
        <begin position="344"/>
        <end position="450"/>
    </location>
</feature>
<sequence>MSSKNNQANQSQQMTPTPSQGSSAGSRFRKSLTSRHFSTTSNNDLPINDDNLATNNFSGENAARKKSSGISLFKKKFSNAAHSSHHHNPLHNNTNENINENINETQNSARMNRHFSEALVNKNKNDLFFGTQPLYTIFSNQQNDSDTKSFQEGKDESGKTDQEVSNSINNNNVPQSQPISRTFSTPSFFSSKFKKNSKDHTGNNMDQISPVKSDTIFVAFNNKYNTSSQLESNDPLSKSRNSSTASKPSINKTNSSSSGIITGLDKLSDFNKNNLETFASPVAPIFSNEVFTAPDNISNSHFSIDDNIREPSNLEIPSTNFDSKFVWKAPESWDVFNADKAKSSYTSKNDNAKISSTSSNEKTTALLPSHFDEDDNEDPKGNQIEKYISNKSNPANSKKNSLGSINSSSSMSPLSKSLRKRSSVNPSPLSPLDSSNLIVEERDDSYDSDNDDIILTTKSLEKKQQLITPTLKNDIFSSKNSTSDKTISNTNNSNKGSDFTSHSNNTLGQLELNNLKRDFDPSSNSFKQHFNSVGTITTRAGSDVENSSTTPADLKERPSVGVTPFKYDDNSNEVLTDSSIQSYELYYNDFSTFDMNRKYVIKIFNSETNTFTTLSCVLNTTVAEMLPLLKKKFNCSPLGNFQISLKIGKLSKVLHMKSKPVSIQLRLLLLTGYRKTHDPLNILGIEDLSFVFQFLFHPILTSQLSIDKEELILKRGDFIHADLRDLDLSRPPIIFYQKASEIESLDLSSNANSFLPLDFIESAISLSSIRMVNLRASKFPQNVTSVATLISLELSRNFIKNIPMSISKLTNLTILNLQCNRLSVLPESFSKLQHLQLLDLSSNRFTIYPEVINSCLNLLQIDLSSNRIYRLPESINNLTKLAKLNLAFNNLKVIPHLTYMSSLRTINLKDNLIYSFNASSKTLQYVYLNDNKISSFEDELPNLRTLELEKNPLTSVYFKENYMNNLTTLTLSKANLTIVPSIIWKKFIKLKNLDLNENNLTQISEAIGNLTYLTNLSCNRNKLEKIPKNIVNLKNLKVLDLHSNNITDIISGFVNLELTTLNLSSNALGPWQTSLLEEVNENSPLVQSLIFLSLADNRLNNDSYLWLKTFTKLRYLNLSYNFFSDLLPNSFDNMLELYLSGNLLTTVPGDFIVSMKKLRILMLNSNKIHTLPAELSLLKELSVLDCSNNLLKYNISNYLYDYNWLQNEELRYLNFSGNKRFEIADSVINNINYADLTKLPKLLVLSLMDVTLKTSRIPDEDFNLRLRTTESKVNNMAYGVADSLGLRSFVNYRDNSVQRFRGKIDESLLILTDGKNEISNTSNKLPKLLRDMYPTILSRMLEKYGDSSEKCIKDSLRHSFLQLNKELNAAVHDNNNNSIHKGSSGFFHASSTLPADHKLSTVDLSSGATLTVVYIKDKVVYTANIGDTMAVLSSSTGDHRVLTKKHIPGKPQEYVRIRIAGGYVSNGKVDGVSDVSRAVGFFHLMPHIHASPDINVLNLTKTDEMLIIATNNLWNHIDYETASDIARANKQQPMNAAAQIRDLALAYGCEDSICVICISLEAAIDSLEEFTGQFNFNREALSSMRRDNKVFEDTALRRLEPEISAPTGNVSIVFTDIKNSTSLWESFPDAMRSAIKTHNNVMRRNLRLFGGYEVKTEGDAFMVAFPSPLAALNWCLTVQLKLLQASWPEQITNCPDGFLVKDEDNNVLFLGLSVRMGIHWGKPVPEMDVVTQRMDYLGPVVNKASRVSSVADGGQITLSMDFITEFKAILDMNKRFKNKEGTLKEIYGDEFVGEFLEKQLQTLNDIGYYMHDLGETKMKGLETKEFITLIYPEQVKGRLSLIQSASDDLLKSRETLFFLRKMILKLEDLVSYYDCDKSTLFDAREDGKLFNFTTETQQSIFANNNEEDLVNFFDHLICRLECSIVTLNIRQKMFGQLERTDKKLSIFEILDLVTGVKNEPNRNLASRNLNRH</sequence>
<evidence type="ECO:0000256" key="1">
    <source>
        <dbReference type="ARBA" id="ARBA00001593"/>
    </source>
</evidence>
<dbReference type="SMART" id="SM00364">
    <property type="entry name" value="LRR_BAC"/>
    <property type="match status" value="6"/>
</dbReference>
<evidence type="ECO:0000313" key="17">
    <source>
        <dbReference type="EMBL" id="OBA26586.1"/>
    </source>
</evidence>
<accession>A0A1B7TCW2</accession>
<feature type="domain" description="Ras-associating" evidence="15">
    <location>
        <begin position="597"/>
        <end position="677"/>
    </location>
</feature>
<evidence type="ECO:0000256" key="4">
    <source>
        <dbReference type="ARBA" id="ARBA00021420"/>
    </source>
</evidence>
<dbReference type="SUPFAM" id="SSF81606">
    <property type="entry name" value="PP2C-like"/>
    <property type="match status" value="1"/>
</dbReference>
<organism evidence="17 18">
    <name type="scientific">Hanseniaspora valbyensis NRRL Y-1626</name>
    <dbReference type="NCBI Taxonomy" id="766949"/>
    <lineage>
        <taxon>Eukaryota</taxon>
        <taxon>Fungi</taxon>
        <taxon>Dikarya</taxon>
        <taxon>Ascomycota</taxon>
        <taxon>Saccharomycotina</taxon>
        <taxon>Saccharomycetes</taxon>
        <taxon>Saccharomycodales</taxon>
        <taxon>Saccharomycodaceae</taxon>
        <taxon>Hanseniaspora</taxon>
    </lineage>
</organism>
<feature type="compositionally biased region" description="Basic and acidic residues" evidence="13">
    <location>
        <begin position="145"/>
        <end position="162"/>
    </location>
</feature>
<evidence type="ECO:0000256" key="12">
    <source>
        <dbReference type="ARBA" id="ARBA00032637"/>
    </source>
</evidence>
<dbReference type="Pfam" id="PF23010">
    <property type="entry name" value="RA_3"/>
    <property type="match status" value="1"/>
</dbReference>
<keyword evidence="6" id="KW-0479">Metal-binding</keyword>
<dbReference type="SMART" id="SM00365">
    <property type="entry name" value="LRR_SD22"/>
    <property type="match status" value="7"/>
</dbReference>
<dbReference type="InterPro" id="IPR048580">
    <property type="entry name" value="CYAA_C"/>
</dbReference>
<feature type="compositionally biased region" description="Low complexity" evidence="13">
    <location>
        <begin position="423"/>
        <end position="437"/>
    </location>
</feature>
<dbReference type="PROSITE" id="PS51450">
    <property type="entry name" value="LRR"/>
    <property type="match status" value="6"/>
</dbReference>
<gene>
    <name evidence="17" type="ORF">HANVADRAFT_53049</name>
</gene>
<feature type="compositionally biased region" description="Polar residues" evidence="13">
    <location>
        <begin position="34"/>
        <end position="59"/>
    </location>
</feature>
<keyword evidence="10" id="KW-0456">Lyase</keyword>
<evidence type="ECO:0000256" key="10">
    <source>
        <dbReference type="ARBA" id="ARBA00023239"/>
    </source>
</evidence>
<dbReference type="GO" id="GO:0004016">
    <property type="term" value="F:adenylate cyclase activity"/>
    <property type="evidence" value="ECO:0007669"/>
    <property type="project" value="UniProtKB-EC"/>
</dbReference>
<dbReference type="PROSITE" id="PS50125">
    <property type="entry name" value="GUANYLATE_CYCLASE_2"/>
    <property type="match status" value="1"/>
</dbReference>
<comment type="caution">
    <text evidence="17">The sequence shown here is derived from an EMBL/GenBank/DDBJ whole genome shotgun (WGS) entry which is preliminary data.</text>
</comment>
<dbReference type="GO" id="GO:0046872">
    <property type="term" value="F:metal ion binding"/>
    <property type="evidence" value="ECO:0007669"/>
    <property type="project" value="UniProtKB-KW"/>
</dbReference>
<evidence type="ECO:0000256" key="9">
    <source>
        <dbReference type="ARBA" id="ARBA00022998"/>
    </source>
</evidence>